<reference evidence="2" key="1">
    <citation type="submission" date="2023-10" db="EMBL/GenBank/DDBJ databases">
        <title>Genome assemblies of two species of porcelain crab, Petrolisthes cinctipes and Petrolisthes manimaculis (Anomura: Porcellanidae).</title>
        <authorList>
            <person name="Angst P."/>
        </authorList>
    </citation>
    <scope>NUCLEOTIDE SEQUENCE</scope>
    <source>
        <strain evidence="2">PB745_01</strain>
        <tissue evidence="2">Gill</tissue>
    </source>
</reference>
<evidence type="ECO:0000256" key="1">
    <source>
        <dbReference type="SAM" id="MobiDB-lite"/>
    </source>
</evidence>
<protein>
    <submittedName>
        <fullName evidence="2">Uncharacterized protein</fullName>
    </submittedName>
</protein>
<organism evidence="2 3">
    <name type="scientific">Petrolisthes cinctipes</name>
    <name type="common">Flat porcelain crab</name>
    <dbReference type="NCBI Taxonomy" id="88211"/>
    <lineage>
        <taxon>Eukaryota</taxon>
        <taxon>Metazoa</taxon>
        <taxon>Ecdysozoa</taxon>
        <taxon>Arthropoda</taxon>
        <taxon>Crustacea</taxon>
        <taxon>Multicrustacea</taxon>
        <taxon>Malacostraca</taxon>
        <taxon>Eumalacostraca</taxon>
        <taxon>Eucarida</taxon>
        <taxon>Decapoda</taxon>
        <taxon>Pleocyemata</taxon>
        <taxon>Anomura</taxon>
        <taxon>Galatheoidea</taxon>
        <taxon>Porcellanidae</taxon>
        <taxon>Petrolisthes</taxon>
    </lineage>
</organism>
<keyword evidence="3" id="KW-1185">Reference proteome</keyword>
<dbReference type="Proteomes" id="UP001286313">
    <property type="component" value="Unassembled WGS sequence"/>
</dbReference>
<name>A0AAE1FCK7_PETCI</name>
<feature type="compositionally biased region" description="Pro residues" evidence="1">
    <location>
        <begin position="1"/>
        <end position="15"/>
    </location>
</feature>
<proteinExistence type="predicted"/>
<feature type="region of interest" description="Disordered" evidence="1">
    <location>
        <begin position="1"/>
        <end position="22"/>
    </location>
</feature>
<evidence type="ECO:0000313" key="2">
    <source>
        <dbReference type="EMBL" id="KAK3871121.1"/>
    </source>
</evidence>
<dbReference type="EMBL" id="JAWQEG010002562">
    <property type="protein sequence ID" value="KAK3871121.1"/>
    <property type="molecule type" value="Genomic_DNA"/>
</dbReference>
<evidence type="ECO:0000313" key="3">
    <source>
        <dbReference type="Proteomes" id="UP001286313"/>
    </source>
</evidence>
<feature type="region of interest" description="Disordered" evidence="1">
    <location>
        <begin position="62"/>
        <end position="81"/>
    </location>
</feature>
<sequence length="117" mass="12804">MLPHSLPPTQPPTPSLPHSLPLLPDPSFSHGLSNTPSYFLTASYSPLPHSLPLPHGLLLPTPSRPHFLHSSQPPTPSRPPTSHSLTILFSFNFLLLHSHTSPSCYIFLQLLHSNTSP</sequence>
<dbReference type="AlphaFoldDB" id="A0AAE1FCK7"/>
<comment type="caution">
    <text evidence="2">The sequence shown here is derived from an EMBL/GenBank/DDBJ whole genome shotgun (WGS) entry which is preliminary data.</text>
</comment>
<accession>A0AAE1FCK7</accession>
<gene>
    <name evidence="2" type="ORF">Pcinc_023710</name>
</gene>